<dbReference type="AlphaFoldDB" id="A0AAD9NG59"/>
<comment type="subcellular location">
    <subcellularLocation>
        <location evidence="2">Endoplasmic reticulum membrane</location>
    </subcellularLocation>
</comment>
<evidence type="ECO:0000313" key="15">
    <source>
        <dbReference type="Proteomes" id="UP001208570"/>
    </source>
</evidence>
<keyword evidence="13" id="KW-1133">Transmembrane helix</keyword>
<dbReference type="InterPro" id="IPR017972">
    <property type="entry name" value="Cyt_P450_CS"/>
</dbReference>
<evidence type="ECO:0008006" key="16">
    <source>
        <dbReference type="Google" id="ProtNLM"/>
    </source>
</evidence>
<evidence type="ECO:0000256" key="9">
    <source>
        <dbReference type="ARBA" id="ARBA00023033"/>
    </source>
</evidence>
<dbReference type="PRINTS" id="PR00463">
    <property type="entry name" value="EP450I"/>
</dbReference>
<feature type="compositionally biased region" description="Basic and acidic residues" evidence="12">
    <location>
        <begin position="982"/>
        <end position="994"/>
    </location>
</feature>
<dbReference type="Pfam" id="PF00067">
    <property type="entry name" value="p450"/>
    <property type="match status" value="2"/>
</dbReference>
<evidence type="ECO:0000256" key="3">
    <source>
        <dbReference type="ARBA" id="ARBA00010617"/>
    </source>
</evidence>
<protein>
    <recommendedName>
        <fullName evidence="16">Cytochrome P450</fullName>
    </recommendedName>
</protein>
<dbReference type="GO" id="GO:0004497">
    <property type="term" value="F:monooxygenase activity"/>
    <property type="evidence" value="ECO:0007669"/>
    <property type="project" value="UniProtKB-KW"/>
</dbReference>
<dbReference type="Proteomes" id="UP001208570">
    <property type="component" value="Unassembled WGS sequence"/>
</dbReference>
<feature type="binding site" description="axial binding residue" evidence="11">
    <location>
        <position position="890"/>
    </location>
    <ligand>
        <name>heme</name>
        <dbReference type="ChEBI" id="CHEBI:30413"/>
    </ligand>
    <ligandPart>
        <name>Fe</name>
        <dbReference type="ChEBI" id="CHEBI:18248"/>
    </ligandPart>
</feature>
<dbReference type="PANTHER" id="PTHR24291:SF201">
    <property type="entry name" value="CYTOCHROME P450, FAMILY 4, SUBFAMILY B, POLYPEPTIDE 7"/>
    <property type="match status" value="1"/>
</dbReference>
<dbReference type="GO" id="GO:0005506">
    <property type="term" value="F:iron ion binding"/>
    <property type="evidence" value="ECO:0007669"/>
    <property type="project" value="InterPro"/>
</dbReference>
<evidence type="ECO:0000256" key="12">
    <source>
        <dbReference type="SAM" id="MobiDB-lite"/>
    </source>
</evidence>
<dbReference type="InterPro" id="IPR036396">
    <property type="entry name" value="Cyt_P450_sf"/>
</dbReference>
<dbReference type="CDD" id="cd20659">
    <property type="entry name" value="CYP4B_4F-like"/>
    <property type="match status" value="2"/>
</dbReference>
<accession>A0AAD9NG59</accession>
<evidence type="ECO:0000256" key="13">
    <source>
        <dbReference type="SAM" id="Phobius"/>
    </source>
</evidence>
<keyword evidence="7" id="KW-0560">Oxidoreductase</keyword>
<evidence type="ECO:0000256" key="10">
    <source>
        <dbReference type="ARBA" id="ARBA00023136"/>
    </source>
</evidence>
<comment type="caution">
    <text evidence="14">The sequence shown here is derived from an EMBL/GenBank/DDBJ whole genome shotgun (WGS) entry which is preliminary data.</text>
</comment>
<evidence type="ECO:0000256" key="5">
    <source>
        <dbReference type="ARBA" id="ARBA00022723"/>
    </source>
</evidence>
<comment type="similarity">
    <text evidence="3">Belongs to the cytochrome P450 family.</text>
</comment>
<gene>
    <name evidence="14" type="ORF">LSH36_44g13010</name>
</gene>
<sequence>MVFFLPTDDDDEVFKLPGYLVTFLLAIVLYFSCRGAVTYYNHKRKIRQLTKLPGMKGHILLGALEEIPAPDESGLAFLRETLPHYPRMAYGFVGPFNMIVSISHPDPVKVILQTSEPKPCKFGGYHNALPWLGEGLLLSGGKKWARNRRLLTPAFHFDILRQYVAVDNSSADVLIDKWINTQGKYIEVFRDISLCTLEIILKCAFSYNDEIQKLGESHPYVKTVRELSQALVYRFLRPWLYPDLFFAFSQSGRRFSKNCRFVHSIADDIISRRQQTLYQKKAEEKENNKYLDFLDILLTAKDEQGQGLTDKEIRVEVDTFLFEGHDTTASGISWTLYSLAHNPDWQKKCQQEIDQILDGRDSDYILWEDLSNLKVLSACIKEGLRLHTPVPLIERQTTKDMYIDGYFIPSETQVDINIYNILHNPQVWDDPMTYNPNRFLLDKREKSNSFVFVPFSAGPRNCIGQNFAMHEMKIIIGRILRKFDITTDPDRPAKHEIPGPDERALRFLRETLPHYHRLAYGFIGPFNVMLMVNHPEPVKAILQTSEPKSLQFGAYKIALPWLGEGLLIAGGKKWSRNRRLLTPAFHFDILRQYVTVHNSSADVLIEKWTETKESYFEVFNHISLCTLETILRCAFSYDENIQKLGQSHPYVKAVQELGQDLVYRYLRPWLHSDLLFALSQTGRRFSKNCRFVHSIADNIIRRRRQTLKKNENKEKNKYLDFLDILLTAKDEQGQGLTDKEIRVEVDTFLFEGHDTTASGISWTLYSLAQNPEWQKRCQQEIDQILDGRDSDYILWEDLSNLKVLSACIKEGLRLHTPVPLIERQTTKDMYIDGYFIPSETQVDINIYNILHNPQVWDDPMTYNPNRFLLDKREKSNSFVFIPFSAGPRNCIGQNFAMHEMKIIIGKILRKFDITTDPDRPAKHEKQPIKSGKKPNIWNTLPSRLSFTGYKPMSESLAPKKLIDLQTLPHPFTPSRHVSRPSELQDDKSQTRSLK</sequence>
<dbReference type="InterPro" id="IPR050196">
    <property type="entry name" value="Cytochrome_P450_Monoox"/>
</dbReference>
<evidence type="ECO:0000256" key="11">
    <source>
        <dbReference type="PIRSR" id="PIRSR602401-1"/>
    </source>
</evidence>
<dbReference type="GO" id="GO:0005789">
    <property type="term" value="C:endoplasmic reticulum membrane"/>
    <property type="evidence" value="ECO:0007669"/>
    <property type="project" value="UniProtKB-SubCell"/>
</dbReference>
<dbReference type="PRINTS" id="PR00385">
    <property type="entry name" value="P450"/>
</dbReference>
<evidence type="ECO:0000256" key="6">
    <source>
        <dbReference type="ARBA" id="ARBA00022824"/>
    </source>
</evidence>
<dbReference type="Gene3D" id="1.10.630.10">
    <property type="entry name" value="Cytochrome P450"/>
    <property type="match status" value="2"/>
</dbReference>
<keyword evidence="13" id="KW-0812">Transmembrane</keyword>
<dbReference type="EMBL" id="JAODUP010000044">
    <property type="protein sequence ID" value="KAK2165954.1"/>
    <property type="molecule type" value="Genomic_DNA"/>
</dbReference>
<evidence type="ECO:0000313" key="14">
    <source>
        <dbReference type="EMBL" id="KAK2165954.1"/>
    </source>
</evidence>
<comment type="cofactor">
    <cofactor evidence="1 11">
        <name>heme</name>
        <dbReference type="ChEBI" id="CHEBI:30413"/>
    </cofactor>
</comment>
<keyword evidence="15" id="KW-1185">Reference proteome</keyword>
<dbReference type="GO" id="GO:0016705">
    <property type="term" value="F:oxidoreductase activity, acting on paired donors, with incorporation or reduction of molecular oxygen"/>
    <property type="evidence" value="ECO:0007669"/>
    <property type="project" value="InterPro"/>
</dbReference>
<evidence type="ECO:0000256" key="8">
    <source>
        <dbReference type="ARBA" id="ARBA00023004"/>
    </source>
</evidence>
<keyword evidence="4 11" id="KW-0349">Heme</keyword>
<keyword evidence="8 11" id="KW-0408">Iron</keyword>
<evidence type="ECO:0000256" key="4">
    <source>
        <dbReference type="ARBA" id="ARBA00022617"/>
    </source>
</evidence>
<dbReference type="PROSITE" id="PS00086">
    <property type="entry name" value="CYTOCHROME_P450"/>
    <property type="match status" value="2"/>
</dbReference>
<feature type="region of interest" description="Disordered" evidence="12">
    <location>
        <begin position="915"/>
        <end position="935"/>
    </location>
</feature>
<evidence type="ECO:0000256" key="2">
    <source>
        <dbReference type="ARBA" id="ARBA00004586"/>
    </source>
</evidence>
<feature type="compositionally biased region" description="Basic and acidic residues" evidence="12">
    <location>
        <begin position="915"/>
        <end position="927"/>
    </location>
</feature>
<evidence type="ECO:0000256" key="7">
    <source>
        <dbReference type="ARBA" id="ARBA00023002"/>
    </source>
</evidence>
<dbReference type="InterPro" id="IPR001128">
    <property type="entry name" value="Cyt_P450"/>
</dbReference>
<keyword evidence="10 13" id="KW-0472">Membrane</keyword>
<organism evidence="14 15">
    <name type="scientific">Paralvinella palmiformis</name>
    <dbReference type="NCBI Taxonomy" id="53620"/>
    <lineage>
        <taxon>Eukaryota</taxon>
        <taxon>Metazoa</taxon>
        <taxon>Spiralia</taxon>
        <taxon>Lophotrochozoa</taxon>
        <taxon>Annelida</taxon>
        <taxon>Polychaeta</taxon>
        <taxon>Sedentaria</taxon>
        <taxon>Canalipalpata</taxon>
        <taxon>Terebellida</taxon>
        <taxon>Terebelliformia</taxon>
        <taxon>Alvinellidae</taxon>
        <taxon>Paralvinella</taxon>
    </lineage>
</organism>
<proteinExistence type="inferred from homology"/>
<name>A0AAD9NG59_9ANNE</name>
<keyword evidence="9" id="KW-0503">Monooxygenase</keyword>
<dbReference type="FunFam" id="1.10.630.10:FF:000035">
    <property type="entry name" value="CYtochrome P450 family"/>
    <property type="match status" value="2"/>
</dbReference>
<keyword evidence="5 11" id="KW-0479">Metal-binding</keyword>
<feature type="transmembrane region" description="Helical" evidence="13">
    <location>
        <begin position="20"/>
        <end position="41"/>
    </location>
</feature>
<dbReference type="SUPFAM" id="SSF48264">
    <property type="entry name" value="Cytochrome P450"/>
    <property type="match status" value="2"/>
</dbReference>
<reference evidence="14" key="1">
    <citation type="journal article" date="2023" name="Mol. Biol. Evol.">
        <title>Third-Generation Sequencing Reveals the Adaptive Role of the Epigenome in Three Deep-Sea Polychaetes.</title>
        <authorList>
            <person name="Perez M."/>
            <person name="Aroh O."/>
            <person name="Sun Y."/>
            <person name="Lan Y."/>
            <person name="Juniper S.K."/>
            <person name="Young C.R."/>
            <person name="Angers B."/>
            <person name="Qian P.Y."/>
        </authorList>
    </citation>
    <scope>NUCLEOTIDE SEQUENCE</scope>
    <source>
        <strain evidence="14">P08H-3</strain>
    </source>
</reference>
<feature type="region of interest" description="Disordered" evidence="12">
    <location>
        <begin position="964"/>
        <end position="994"/>
    </location>
</feature>
<keyword evidence="6" id="KW-0256">Endoplasmic reticulum</keyword>
<dbReference type="InterPro" id="IPR002401">
    <property type="entry name" value="Cyt_P450_E_grp-I"/>
</dbReference>
<dbReference type="PANTHER" id="PTHR24291">
    <property type="entry name" value="CYTOCHROME P450 FAMILY 4"/>
    <property type="match status" value="1"/>
</dbReference>
<evidence type="ECO:0000256" key="1">
    <source>
        <dbReference type="ARBA" id="ARBA00001971"/>
    </source>
</evidence>
<dbReference type="GO" id="GO:0020037">
    <property type="term" value="F:heme binding"/>
    <property type="evidence" value="ECO:0007669"/>
    <property type="project" value="InterPro"/>
</dbReference>